<keyword evidence="2" id="KW-0479">Metal-binding</keyword>
<dbReference type="PROSITE" id="PS50048">
    <property type="entry name" value="ZN2_CY6_FUNGAL_2"/>
    <property type="match status" value="1"/>
</dbReference>
<dbReference type="EMBL" id="MCFA01000072">
    <property type="protein sequence ID" value="ORY10477.1"/>
    <property type="molecule type" value="Genomic_DNA"/>
</dbReference>
<gene>
    <name evidence="10" type="ORF">BCR34DRAFT_539470</name>
</gene>
<evidence type="ECO:0000256" key="8">
    <source>
        <dbReference type="SAM" id="MobiDB-lite"/>
    </source>
</evidence>
<dbReference type="GO" id="GO:0000981">
    <property type="term" value="F:DNA-binding transcription factor activity, RNA polymerase II-specific"/>
    <property type="evidence" value="ECO:0007669"/>
    <property type="project" value="InterPro"/>
</dbReference>
<feature type="region of interest" description="Disordered" evidence="8">
    <location>
        <begin position="81"/>
        <end position="114"/>
    </location>
</feature>
<evidence type="ECO:0000313" key="10">
    <source>
        <dbReference type="EMBL" id="ORY10477.1"/>
    </source>
</evidence>
<dbReference type="SUPFAM" id="SSF57701">
    <property type="entry name" value="Zn2/Cys6 DNA-binding domain"/>
    <property type="match status" value="1"/>
</dbReference>
<evidence type="ECO:0000256" key="4">
    <source>
        <dbReference type="ARBA" id="ARBA00023015"/>
    </source>
</evidence>
<evidence type="ECO:0000256" key="7">
    <source>
        <dbReference type="ARBA" id="ARBA00023242"/>
    </source>
</evidence>
<reference evidence="10 11" key="1">
    <citation type="submission" date="2016-07" db="EMBL/GenBank/DDBJ databases">
        <title>Pervasive Adenine N6-methylation of Active Genes in Fungi.</title>
        <authorList>
            <consortium name="DOE Joint Genome Institute"/>
            <person name="Mondo S.J."/>
            <person name="Dannebaum R.O."/>
            <person name="Kuo R.C."/>
            <person name="Labutti K."/>
            <person name="Haridas S."/>
            <person name="Kuo A."/>
            <person name="Salamov A."/>
            <person name="Ahrendt S.R."/>
            <person name="Lipzen A."/>
            <person name="Sullivan W."/>
            <person name="Andreopoulos W.B."/>
            <person name="Clum A."/>
            <person name="Lindquist E."/>
            <person name="Daum C."/>
            <person name="Ramamoorthy G.K."/>
            <person name="Gryganskyi A."/>
            <person name="Culley D."/>
            <person name="Magnuson J.K."/>
            <person name="James T.Y."/>
            <person name="O'Malley M.A."/>
            <person name="Stajich J.E."/>
            <person name="Spatafora J.W."/>
            <person name="Visel A."/>
            <person name="Grigoriev I.V."/>
        </authorList>
    </citation>
    <scope>NUCLEOTIDE SEQUENCE [LARGE SCALE GENOMIC DNA]</scope>
    <source>
        <strain evidence="10 11">CBS 115471</strain>
    </source>
</reference>
<dbReference type="CDD" id="cd00067">
    <property type="entry name" value="GAL4"/>
    <property type="match status" value="1"/>
</dbReference>
<dbReference type="AlphaFoldDB" id="A0A1Y1ZKD1"/>
<dbReference type="GO" id="GO:0045944">
    <property type="term" value="P:positive regulation of transcription by RNA polymerase II"/>
    <property type="evidence" value="ECO:0007669"/>
    <property type="project" value="TreeGrafter"/>
</dbReference>
<evidence type="ECO:0000259" key="9">
    <source>
        <dbReference type="PROSITE" id="PS50048"/>
    </source>
</evidence>
<organism evidence="10 11">
    <name type="scientific">Clohesyomyces aquaticus</name>
    <dbReference type="NCBI Taxonomy" id="1231657"/>
    <lineage>
        <taxon>Eukaryota</taxon>
        <taxon>Fungi</taxon>
        <taxon>Dikarya</taxon>
        <taxon>Ascomycota</taxon>
        <taxon>Pezizomycotina</taxon>
        <taxon>Dothideomycetes</taxon>
        <taxon>Pleosporomycetidae</taxon>
        <taxon>Pleosporales</taxon>
        <taxon>Lindgomycetaceae</taxon>
        <taxon>Clohesyomyces</taxon>
    </lineage>
</organism>
<protein>
    <recommendedName>
        <fullName evidence="9">Zn(2)-C6 fungal-type domain-containing protein</fullName>
    </recommendedName>
</protein>
<dbReference type="InterPro" id="IPR001138">
    <property type="entry name" value="Zn2Cys6_DnaBD"/>
</dbReference>
<name>A0A1Y1ZKD1_9PLEO</name>
<dbReference type="GO" id="GO:0043565">
    <property type="term" value="F:sequence-specific DNA binding"/>
    <property type="evidence" value="ECO:0007669"/>
    <property type="project" value="TreeGrafter"/>
</dbReference>
<dbReference type="OrthoDB" id="25921at2759"/>
<dbReference type="CDD" id="cd12148">
    <property type="entry name" value="fungal_TF_MHR"/>
    <property type="match status" value="1"/>
</dbReference>
<evidence type="ECO:0000256" key="6">
    <source>
        <dbReference type="ARBA" id="ARBA00023163"/>
    </source>
</evidence>
<dbReference type="InterPro" id="IPR052202">
    <property type="entry name" value="Yeast_MetPath_Reg"/>
</dbReference>
<dbReference type="GO" id="GO:0006351">
    <property type="term" value="P:DNA-templated transcription"/>
    <property type="evidence" value="ECO:0007669"/>
    <property type="project" value="InterPro"/>
</dbReference>
<keyword evidence="6" id="KW-0804">Transcription</keyword>
<keyword evidence="5" id="KW-0238">DNA-binding</keyword>
<evidence type="ECO:0000256" key="2">
    <source>
        <dbReference type="ARBA" id="ARBA00022723"/>
    </source>
</evidence>
<dbReference type="Proteomes" id="UP000193144">
    <property type="component" value="Unassembled WGS sequence"/>
</dbReference>
<comment type="subcellular location">
    <subcellularLocation>
        <location evidence="1">Nucleus</location>
    </subcellularLocation>
</comment>
<dbReference type="Pfam" id="PF04082">
    <property type="entry name" value="Fungal_trans"/>
    <property type="match status" value="1"/>
</dbReference>
<accession>A0A1Y1ZKD1</accession>
<dbReference type="PANTHER" id="PTHR47782">
    <property type="entry name" value="ZN(II)2CYS6 TRANSCRIPTION FACTOR (EUROFUNG)-RELATED"/>
    <property type="match status" value="1"/>
</dbReference>
<evidence type="ECO:0000313" key="11">
    <source>
        <dbReference type="Proteomes" id="UP000193144"/>
    </source>
</evidence>
<dbReference type="InterPro" id="IPR036864">
    <property type="entry name" value="Zn2-C6_fun-type_DNA-bd_sf"/>
</dbReference>
<dbReference type="Gene3D" id="4.10.240.10">
    <property type="entry name" value="Zn(2)-C6 fungal-type DNA-binding domain"/>
    <property type="match status" value="1"/>
</dbReference>
<keyword evidence="7" id="KW-0539">Nucleus</keyword>
<evidence type="ECO:0000256" key="1">
    <source>
        <dbReference type="ARBA" id="ARBA00004123"/>
    </source>
</evidence>
<feature type="domain" description="Zn(2)-C6 fungal-type" evidence="9">
    <location>
        <begin position="23"/>
        <end position="53"/>
    </location>
</feature>
<dbReference type="GO" id="GO:0005634">
    <property type="term" value="C:nucleus"/>
    <property type="evidence" value="ECO:0007669"/>
    <property type="project" value="UniProtKB-SubCell"/>
</dbReference>
<dbReference type="GO" id="GO:0008270">
    <property type="term" value="F:zinc ion binding"/>
    <property type="evidence" value="ECO:0007669"/>
    <property type="project" value="InterPro"/>
</dbReference>
<evidence type="ECO:0000256" key="5">
    <source>
        <dbReference type="ARBA" id="ARBA00023125"/>
    </source>
</evidence>
<keyword evidence="4" id="KW-0805">Transcription regulation</keyword>
<proteinExistence type="predicted"/>
<keyword evidence="3" id="KW-0862">Zinc</keyword>
<sequence>MSTVASNPTPEIDLDALIAALPACKRCRDCRRGCDTTLPRCRQCTKAGQECIFFDHGRNEFLPRSYVSALVDHVRNISTQPHTQAAHATPGETPRESVPTASVQSESGDSDSSSYEHHFAFAGGSYRYLGARSCLVSSPRLTHSTPTPPGEMEDEDLEMVWKNPLDYNELVQTYLTIIHPLYPILDPTSRFLVNDVDAGILTQSELFALNMIYSISCHIVPGKKTKYTYSGKLSFQHATSLKYHYFGNLYFQQAMTYLDESTVEPTIETLRAVLLLAINSLFDPKNGNIGQQVALATRLCLDLEFQDRGHEDRALLEDMHSTIFCMENEIAAVLDRPATFPEPHCPLSFEPNNKSRYLCSLYRLQHRFRKGDYSVRSLLPPAVGPNNVIDPRLGPSLGLALHQTYLLIFPSWASAWHVLESVVAHGCIHVYLTPHWIYKAATVLIHNITAVDKENLMTLFSNAVVLLEIFQRKWPGSGALAASLYDVLNQTRSSRRPEWGPLALDGGRLV</sequence>
<dbReference type="PROSITE" id="PS00463">
    <property type="entry name" value="ZN2_CY6_FUNGAL_1"/>
    <property type="match status" value="1"/>
</dbReference>
<keyword evidence="11" id="KW-1185">Reference proteome</keyword>
<evidence type="ECO:0000256" key="3">
    <source>
        <dbReference type="ARBA" id="ARBA00022833"/>
    </source>
</evidence>
<feature type="compositionally biased region" description="Low complexity" evidence="8">
    <location>
        <begin position="102"/>
        <end position="113"/>
    </location>
</feature>
<dbReference type="PANTHER" id="PTHR47782:SF12">
    <property type="entry name" value="ZN(II)2CYS6 TRANSCRIPTION FACTOR (EUROFUNG)"/>
    <property type="match status" value="1"/>
</dbReference>
<dbReference type="InterPro" id="IPR007219">
    <property type="entry name" value="XnlR_reg_dom"/>
</dbReference>
<comment type="caution">
    <text evidence="10">The sequence shown here is derived from an EMBL/GenBank/DDBJ whole genome shotgun (WGS) entry which is preliminary data.</text>
</comment>